<comment type="caution">
    <text evidence="2">The sequence shown here is derived from an EMBL/GenBank/DDBJ whole genome shotgun (WGS) entry which is preliminary data.</text>
</comment>
<dbReference type="OrthoDB" id="2402888at2759"/>
<dbReference type="AlphaFoldDB" id="A0A9P8BRY8"/>
<proteinExistence type="predicted"/>
<dbReference type="EMBL" id="JAHRHY010000012">
    <property type="protein sequence ID" value="KAG9065456.1"/>
    <property type="molecule type" value="Genomic_DNA"/>
</dbReference>
<sequence>MQAGYQEAKHEYQRHFASTEYQSSGFPEDGKVMAVASAQSSGQYPLSQTNLPSHDPDEILGNIGLITDEEQEKAQYKGDPRHANEDRPVQKRAHSLCAKSANPMPNPFLSEENAWKDFAFFSAFGQDTQWCSARGIDYLADFKDYQRETEEFLAMDMIADAPVGRNESGSFSKWLKDRHGTDGLKEARFKPQASKTIEDMWPSWMEVTNRVFANDVKTYRDVCKRATAEPNQEEAIVVYVNCVLHSYMHHFAFGDAISDKVNEREAFIDTTWSFVRTALTIAGIPTRMMEIQIDGNRDRKSEAKQKAEAAQLYKATLDKKDDDAWKVKRAMRDGWVSQLRRTCETHRPNKLVVFGSTSHRDATKFYSMDFVGCFRVSLILSMVVPLASGVGFAEKMKSCMRTCLEFALILSTEREKRNGAVFIDRLEDREELIDLAASIPATSLTPVKVKD</sequence>
<reference evidence="2" key="1">
    <citation type="submission" date="2021-06" db="EMBL/GenBank/DDBJ databases">
        <title>Genome Sequence of Mortierella hyaline Strain SCG-10, a Cold-Adapted, Nitrate-Reducing Fungus Isolated from Soil in Minnesota, USA.</title>
        <authorList>
            <person name="Aldossari N."/>
        </authorList>
    </citation>
    <scope>NUCLEOTIDE SEQUENCE</scope>
    <source>
        <strain evidence="2">SCG-10</strain>
    </source>
</reference>
<evidence type="ECO:0000313" key="2">
    <source>
        <dbReference type="EMBL" id="KAG9065456.1"/>
    </source>
</evidence>
<protein>
    <submittedName>
        <fullName evidence="2">Uncharacterized protein</fullName>
    </submittedName>
</protein>
<keyword evidence="1" id="KW-0472">Membrane</keyword>
<organism evidence="2 3">
    <name type="scientific">Linnemannia hyalina</name>
    <dbReference type="NCBI Taxonomy" id="64524"/>
    <lineage>
        <taxon>Eukaryota</taxon>
        <taxon>Fungi</taxon>
        <taxon>Fungi incertae sedis</taxon>
        <taxon>Mucoromycota</taxon>
        <taxon>Mortierellomycotina</taxon>
        <taxon>Mortierellomycetes</taxon>
        <taxon>Mortierellales</taxon>
        <taxon>Mortierellaceae</taxon>
        <taxon>Linnemannia</taxon>
    </lineage>
</organism>
<keyword evidence="1" id="KW-0812">Transmembrane</keyword>
<keyword evidence="1" id="KW-1133">Transmembrane helix</keyword>
<gene>
    <name evidence="2" type="ORF">KI688_002783</name>
</gene>
<dbReference type="Proteomes" id="UP000707451">
    <property type="component" value="Unassembled WGS sequence"/>
</dbReference>
<accession>A0A9P8BRY8</accession>
<evidence type="ECO:0000313" key="3">
    <source>
        <dbReference type="Proteomes" id="UP000707451"/>
    </source>
</evidence>
<name>A0A9P8BRY8_9FUNG</name>
<keyword evidence="3" id="KW-1185">Reference proteome</keyword>
<feature type="transmembrane region" description="Helical" evidence="1">
    <location>
        <begin position="374"/>
        <end position="393"/>
    </location>
</feature>
<evidence type="ECO:0000256" key="1">
    <source>
        <dbReference type="SAM" id="Phobius"/>
    </source>
</evidence>